<dbReference type="PROSITE" id="PS51203">
    <property type="entry name" value="CS"/>
    <property type="match status" value="1"/>
</dbReference>
<accession>A0AAD2GCM6</accession>
<dbReference type="Gene3D" id="2.60.40.790">
    <property type="match status" value="1"/>
</dbReference>
<reference evidence="3" key="1">
    <citation type="submission" date="2023-08" db="EMBL/GenBank/DDBJ databases">
        <authorList>
            <person name="Audoor S."/>
            <person name="Bilcke G."/>
        </authorList>
    </citation>
    <scope>NUCLEOTIDE SEQUENCE</scope>
</reference>
<gene>
    <name evidence="3" type="ORF">CYCCA115_LOCUS24089</name>
</gene>
<protein>
    <recommendedName>
        <fullName evidence="2">CS domain-containing protein</fullName>
    </recommendedName>
</protein>
<feature type="compositionally biased region" description="Acidic residues" evidence="1">
    <location>
        <begin position="13"/>
        <end position="26"/>
    </location>
</feature>
<feature type="region of interest" description="Disordered" evidence="1">
    <location>
        <begin position="38"/>
        <end position="57"/>
    </location>
</feature>
<proteinExistence type="predicted"/>
<dbReference type="InterPro" id="IPR008978">
    <property type="entry name" value="HSP20-like_chaperone"/>
</dbReference>
<dbReference type="Proteomes" id="UP001295423">
    <property type="component" value="Unassembled WGS sequence"/>
</dbReference>
<comment type="caution">
    <text evidence="3">The sequence shown here is derived from an EMBL/GenBank/DDBJ whole genome shotgun (WGS) entry which is preliminary data.</text>
</comment>
<dbReference type="AlphaFoldDB" id="A0AAD2GCM6"/>
<evidence type="ECO:0000313" key="4">
    <source>
        <dbReference type="Proteomes" id="UP001295423"/>
    </source>
</evidence>
<feature type="domain" description="CS" evidence="2">
    <location>
        <begin position="110"/>
        <end position="232"/>
    </location>
</feature>
<feature type="region of interest" description="Disordered" evidence="1">
    <location>
        <begin position="1"/>
        <end position="30"/>
    </location>
</feature>
<name>A0AAD2GCM6_9STRA</name>
<dbReference type="EMBL" id="CAKOGP040002458">
    <property type="protein sequence ID" value="CAJ1970066.1"/>
    <property type="molecule type" value="Genomic_DNA"/>
</dbReference>
<evidence type="ECO:0000313" key="3">
    <source>
        <dbReference type="EMBL" id="CAJ1970066.1"/>
    </source>
</evidence>
<evidence type="ECO:0000256" key="1">
    <source>
        <dbReference type="SAM" id="MobiDB-lite"/>
    </source>
</evidence>
<evidence type="ECO:0000259" key="2">
    <source>
        <dbReference type="PROSITE" id="PS51203"/>
    </source>
</evidence>
<keyword evidence="4" id="KW-1185">Reference proteome</keyword>
<dbReference type="InterPro" id="IPR007052">
    <property type="entry name" value="CS_dom"/>
</dbReference>
<sequence>MPGGIDYSKWDNLDEYSSSDDGEQNDSSDNVRVTQLDAPSQVTFGGEDASTPTIMPSSSCKAPAIESANGIGTAEVTNTKSTLLSDHNETDPYYDWQEKGGMVSITSSSNHNRRLYWSQGRYSVLLRLELFQEEKIKSVQVNGSVSYRDRFCAVGSSRPTIQVHSTSAAAAKSEELKLLLEGELPHAVHFSEDEDEIEWSVERSNRDERFLTITLFKASPIQDVSVWWQRPLMAFDEIEIETKSDSGPQSFQQAWEEAHKIFQQRRQPSS</sequence>
<organism evidence="3 4">
    <name type="scientific">Cylindrotheca closterium</name>
    <dbReference type="NCBI Taxonomy" id="2856"/>
    <lineage>
        <taxon>Eukaryota</taxon>
        <taxon>Sar</taxon>
        <taxon>Stramenopiles</taxon>
        <taxon>Ochrophyta</taxon>
        <taxon>Bacillariophyta</taxon>
        <taxon>Bacillariophyceae</taxon>
        <taxon>Bacillariophycidae</taxon>
        <taxon>Bacillariales</taxon>
        <taxon>Bacillariaceae</taxon>
        <taxon>Cylindrotheca</taxon>
    </lineage>
</organism>